<dbReference type="Proteomes" id="UP000002039">
    <property type="component" value="Unassembled WGS sequence"/>
</dbReference>
<protein>
    <submittedName>
        <fullName evidence="3">Uncharacterized protein</fullName>
    </submittedName>
</protein>
<organism evidence="3 4">
    <name type="scientific">Ajellomyces dermatitidis (strain ER-3 / ATCC MYA-2586)</name>
    <name type="common">Blastomyces dermatitidis</name>
    <dbReference type="NCBI Taxonomy" id="559297"/>
    <lineage>
        <taxon>Eukaryota</taxon>
        <taxon>Fungi</taxon>
        <taxon>Dikarya</taxon>
        <taxon>Ascomycota</taxon>
        <taxon>Pezizomycotina</taxon>
        <taxon>Eurotiomycetes</taxon>
        <taxon>Eurotiomycetidae</taxon>
        <taxon>Onygenales</taxon>
        <taxon>Ajellomycetaceae</taxon>
        <taxon>Blastomyces</taxon>
    </lineage>
</organism>
<evidence type="ECO:0000313" key="4">
    <source>
        <dbReference type="Proteomes" id="UP000002039"/>
    </source>
</evidence>
<accession>A0ABX2VVA9</accession>
<sequence length="420" mass="46780">MPSLHVVLKLGHRPATLQVLRAMRNSSDSPDHPVPGGRLGDLWTIEQDQSLLKLREEHDYMNLEDFQKAFFPDRSRYAVSKRLSVLKRAGQQKASLGNSPLAGGSNSPRRQPSTIEYIYSGDESQAMSLDSRLEAEEVGGECTSEQRTSSQTDDVSNPVLSNTLKRKPSVDNGASRPSPSKLSRVPTVPIFASTELCSTAFPYLNTPTTSNANTVVDVTDNPNNHNHRNNTQVSIFNSRSTWMDLRDEDILHMYHQAKKCTEETRRAEALELKLSSSNDILTRCRDENRALLDLQKQHDDELEETMGNLLKERKAEQKQLKADNEAKLKLLEQMDQLKTEFNKIKVGASKVIHPGMWKSGGMDAAAAQVIKLAAQIEETLKVIVSSETRSPSQVPSGDHMFLGTPYLEPRPFLEGNGMSG</sequence>
<evidence type="ECO:0000313" key="3">
    <source>
        <dbReference type="EMBL" id="OAT00678.1"/>
    </source>
</evidence>
<feature type="compositionally biased region" description="Polar residues" evidence="2">
    <location>
        <begin position="143"/>
        <end position="163"/>
    </location>
</feature>
<dbReference type="EMBL" id="EQ999975">
    <property type="protein sequence ID" value="OAT00678.1"/>
    <property type="molecule type" value="Genomic_DNA"/>
</dbReference>
<dbReference type="GeneID" id="69025657"/>
<feature type="coiled-coil region" evidence="1">
    <location>
        <begin position="299"/>
        <end position="340"/>
    </location>
</feature>
<evidence type="ECO:0000256" key="2">
    <source>
        <dbReference type="SAM" id="MobiDB-lite"/>
    </source>
</evidence>
<feature type="compositionally biased region" description="Polar residues" evidence="2">
    <location>
        <begin position="92"/>
        <end position="112"/>
    </location>
</feature>
<feature type="region of interest" description="Disordered" evidence="2">
    <location>
        <begin position="130"/>
        <end position="184"/>
    </location>
</feature>
<keyword evidence="4" id="KW-1185">Reference proteome</keyword>
<evidence type="ECO:0000256" key="1">
    <source>
        <dbReference type="SAM" id="Coils"/>
    </source>
</evidence>
<proteinExistence type="predicted"/>
<reference evidence="4" key="1">
    <citation type="journal article" date="2015" name="PLoS Genet.">
        <title>The dynamic genome and transcriptome of the human fungal pathogen Blastomyces and close relative Emmonsia.</title>
        <authorList>
            <person name="Munoz J.F."/>
            <person name="Gauthier G.M."/>
            <person name="Desjardins C.A."/>
            <person name="Gallo J.E."/>
            <person name="Holder J."/>
            <person name="Sullivan T.D."/>
            <person name="Marty A.J."/>
            <person name="Carmen J.C."/>
            <person name="Chen Z."/>
            <person name="Ding L."/>
            <person name="Gujja S."/>
            <person name="Magrini V."/>
            <person name="Misas E."/>
            <person name="Mitreva M."/>
            <person name="Priest M."/>
            <person name="Saif S."/>
            <person name="Whiston E.A."/>
            <person name="Young S."/>
            <person name="Zeng Q."/>
            <person name="Goldman W.E."/>
            <person name="Mardis E.R."/>
            <person name="Taylor J.W."/>
            <person name="McEwen J.G."/>
            <person name="Clay O.K."/>
            <person name="Klein B.S."/>
            <person name="Cuomo C.A."/>
        </authorList>
    </citation>
    <scope>NUCLEOTIDE SEQUENCE [LARGE SCALE GENOMIC DNA]</scope>
    <source>
        <strain evidence="4">ER-3 / ATCC MYA-2586</strain>
    </source>
</reference>
<keyword evidence="1" id="KW-0175">Coiled coil</keyword>
<dbReference type="RefSeq" id="XP_045280405.1">
    <property type="nucleotide sequence ID" value="XM_045418946.1"/>
</dbReference>
<feature type="region of interest" description="Disordered" evidence="2">
    <location>
        <begin position="89"/>
        <end position="112"/>
    </location>
</feature>
<name>A0ABX2VVA9_AJEDR</name>
<gene>
    <name evidence="3" type="ORF">BDCG_03346</name>
</gene>